<organism evidence="6 7">
    <name type="scientific">Psychromonas arctica</name>
    <dbReference type="NCBI Taxonomy" id="168275"/>
    <lineage>
        <taxon>Bacteria</taxon>
        <taxon>Pseudomonadati</taxon>
        <taxon>Pseudomonadota</taxon>
        <taxon>Gammaproteobacteria</taxon>
        <taxon>Alteromonadales</taxon>
        <taxon>Psychromonadaceae</taxon>
        <taxon>Psychromonas</taxon>
    </lineage>
</organism>
<evidence type="ECO:0000313" key="7">
    <source>
        <dbReference type="Proteomes" id="UP001366060"/>
    </source>
</evidence>
<dbReference type="Proteomes" id="UP001366060">
    <property type="component" value="Unassembled WGS sequence"/>
</dbReference>
<dbReference type="PANTHER" id="PTHR47506">
    <property type="entry name" value="TRANSCRIPTIONAL REGULATORY PROTEIN"/>
    <property type="match status" value="1"/>
</dbReference>
<feature type="DNA-binding region" description="H-T-H motif" evidence="4">
    <location>
        <begin position="24"/>
        <end position="43"/>
    </location>
</feature>
<evidence type="ECO:0000259" key="5">
    <source>
        <dbReference type="PROSITE" id="PS50977"/>
    </source>
</evidence>
<dbReference type="SUPFAM" id="SSF48498">
    <property type="entry name" value="Tetracyclin repressor-like, C-terminal domain"/>
    <property type="match status" value="1"/>
</dbReference>
<dbReference type="PROSITE" id="PS50977">
    <property type="entry name" value="HTH_TETR_2"/>
    <property type="match status" value="1"/>
</dbReference>
<evidence type="ECO:0000256" key="1">
    <source>
        <dbReference type="ARBA" id="ARBA00023015"/>
    </source>
</evidence>
<dbReference type="SUPFAM" id="SSF46689">
    <property type="entry name" value="Homeodomain-like"/>
    <property type="match status" value="1"/>
</dbReference>
<keyword evidence="7" id="KW-1185">Reference proteome</keyword>
<reference evidence="6 7" key="1">
    <citation type="submission" date="2024-02" db="EMBL/GenBank/DDBJ databases">
        <title>Bacteria isolated from the canopy kelp, Nereocystis luetkeana.</title>
        <authorList>
            <person name="Pfister C.A."/>
            <person name="Younker I.T."/>
            <person name="Light S.H."/>
        </authorList>
    </citation>
    <scope>NUCLEOTIDE SEQUENCE [LARGE SCALE GENOMIC DNA]</scope>
    <source>
        <strain evidence="6 7">TI.2.07</strain>
    </source>
</reference>
<evidence type="ECO:0000256" key="4">
    <source>
        <dbReference type="PROSITE-ProRule" id="PRU00335"/>
    </source>
</evidence>
<dbReference type="EMBL" id="JBAKBA010000014">
    <property type="protein sequence ID" value="MEL0659031.1"/>
    <property type="molecule type" value="Genomic_DNA"/>
</dbReference>
<dbReference type="InterPro" id="IPR009057">
    <property type="entry name" value="Homeodomain-like_sf"/>
</dbReference>
<feature type="domain" description="HTH tetR-type" evidence="5">
    <location>
        <begin position="1"/>
        <end position="61"/>
    </location>
</feature>
<dbReference type="Pfam" id="PF00440">
    <property type="entry name" value="TetR_N"/>
    <property type="match status" value="1"/>
</dbReference>
<dbReference type="Gene3D" id="1.10.357.10">
    <property type="entry name" value="Tetracycline Repressor, domain 2"/>
    <property type="match status" value="1"/>
</dbReference>
<proteinExistence type="predicted"/>
<evidence type="ECO:0000256" key="2">
    <source>
        <dbReference type="ARBA" id="ARBA00023125"/>
    </source>
</evidence>
<dbReference type="InterPro" id="IPR001647">
    <property type="entry name" value="HTH_TetR"/>
</dbReference>
<gene>
    <name evidence="6" type="ORF">V6255_07745</name>
</gene>
<comment type="caution">
    <text evidence="6">The sequence shown here is derived from an EMBL/GenBank/DDBJ whole genome shotgun (WGS) entry which is preliminary data.</text>
</comment>
<name>A0ABU9HBM6_9GAMM</name>
<evidence type="ECO:0000313" key="6">
    <source>
        <dbReference type="EMBL" id="MEL0659031.1"/>
    </source>
</evidence>
<keyword evidence="3" id="KW-0804">Transcription</keyword>
<protein>
    <submittedName>
        <fullName evidence="6">TetR/AcrR family transcriptional regulator</fullName>
    </submittedName>
</protein>
<dbReference type="InterPro" id="IPR036271">
    <property type="entry name" value="Tet_transcr_reg_TetR-rel_C_sf"/>
</dbReference>
<keyword evidence="2 4" id="KW-0238">DNA-binding</keyword>
<evidence type="ECO:0000256" key="3">
    <source>
        <dbReference type="ARBA" id="ARBA00023163"/>
    </source>
</evidence>
<dbReference type="RefSeq" id="WP_341627631.1">
    <property type="nucleotide sequence ID" value="NZ_JBAKBA010000014.1"/>
</dbReference>
<accession>A0ABU9HBM6</accession>
<keyword evidence="1" id="KW-0805">Transcription regulation</keyword>
<sequence>MSKKEALLKAAEDKVRLGGYNNFSFREIANEVGIKSASVHYHFPTKADLGAELAHQYTNAFLGALGDVDDIKANNQNPIDVYTQLFRNALLTDNKMCLCGLLGAQNESLPDKVRLEVKRFFDLNLAWLEQAHVANGESEPSHAAILTVSLLEGAMMISKALNDHSYFKLATK</sequence>
<dbReference type="PANTHER" id="PTHR47506:SF6">
    <property type="entry name" value="HTH-TYPE TRANSCRIPTIONAL REPRESSOR NEMR"/>
    <property type="match status" value="1"/>
</dbReference>